<gene>
    <name evidence="1" type="ORF">Aglo03_07850</name>
</gene>
<accession>A0A9W6QJY5</accession>
<proteinExistence type="predicted"/>
<comment type="caution">
    <text evidence="1">The sequence shown here is derived from an EMBL/GenBank/DDBJ whole genome shotgun (WGS) entry which is preliminary data.</text>
</comment>
<evidence type="ECO:0008006" key="3">
    <source>
        <dbReference type="Google" id="ProtNLM"/>
    </source>
</evidence>
<evidence type="ECO:0000313" key="1">
    <source>
        <dbReference type="EMBL" id="GLW89969.1"/>
    </source>
</evidence>
<organism evidence="1 2">
    <name type="scientific">Actinokineospora globicatena</name>
    <dbReference type="NCBI Taxonomy" id="103729"/>
    <lineage>
        <taxon>Bacteria</taxon>
        <taxon>Bacillati</taxon>
        <taxon>Actinomycetota</taxon>
        <taxon>Actinomycetes</taxon>
        <taxon>Pseudonocardiales</taxon>
        <taxon>Pseudonocardiaceae</taxon>
        <taxon>Actinokineospora</taxon>
    </lineage>
</organism>
<keyword evidence="2" id="KW-1185">Reference proteome</keyword>
<protein>
    <recommendedName>
        <fullName evidence="3">HEAT repeat-containing protein</fullName>
    </recommendedName>
</protein>
<name>A0A9W6QJY5_9PSEU</name>
<dbReference type="RefSeq" id="WP_285607582.1">
    <property type="nucleotide sequence ID" value="NZ_BSSD01000001.1"/>
</dbReference>
<dbReference type="AlphaFoldDB" id="A0A9W6QJY5"/>
<evidence type="ECO:0000313" key="2">
    <source>
        <dbReference type="Proteomes" id="UP001165042"/>
    </source>
</evidence>
<dbReference type="EMBL" id="BSSD01000001">
    <property type="protein sequence ID" value="GLW89969.1"/>
    <property type="molecule type" value="Genomic_DNA"/>
</dbReference>
<reference evidence="1" key="1">
    <citation type="submission" date="2023-02" db="EMBL/GenBank/DDBJ databases">
        <title>Actinokineospora globicatena NBRC 15670.</title>
        <authorList>
            <person name="Ichikawa N."/>
            <person name="Sato H."/>
            <person name="Tonouchi N."/>
        </authorList>
    </citation>
    <scope>NUCLEOTIDE SEQUENCE</scope>
    <source>
        <strain evidence="1">NBRC 15670</strain>
    </source>
</reference>
<dbReference type="Proteomes" id="UP001165042">
    <property type="component" value="Unassembled WGS sequence"/>
</dbReference>
<sequence length="696" mass="72958">MTVHPEVDWSVLEHAYGAAEDTPGLIGALRGEGWQAALDNLYASILHQGTVYNATVPAVPLLVDVALDASAPGRLGAIGFLESYGESIWEGASESSHYLPDDTDIDDFDESAKAALADAARRLVPLLADENGDVRVATYRFTMFLAGEPVAAEVVPVLRARFGVEDTTAGSAALVASLIRHGKFRRADFKAVIARGDEAVVFVAAWSSIAEGLELPGALDHVVRLWLTQAGKYAGSGPEESLVILASHAGAGAIPVLHGLVGSVDVEALAEAWVEVALRSRGAGDEVVDGLLQLTPRDASVVSALDQVLPAVPHRAAEICDVVAELADSGDPVVLASVATTLFGCRDPRWAAPARAATLSPIEPTVNRRSNRTAFAYALVGFRAAPEDVNWAADDVFEVVVAALNTWRSAAWIEVLSALPATQDMVRAVVPLAPELPHQVGKLLALAKASNPALDIPPLRAVAERNAWVITVDALSDPDADLDAAFREAWEAIGADEDLIEAWATRPTPALREACLGQLTGTADTSFPGRFAQLAAARVVGDPEITWPTVLAVLNEGENPLPQAVELALTVPGRRAEVVAVLRDIVANGRQTWSGTDHFSTAAAVDALIDLGEIGAADAGNHLVSALMDAIADYSAGRVAPVVGRALVKLTADQPELQEHLRAELAPIVAGDQRIPTAGGTIADDVEIVNAVRAAL</sequence>